<evidence type="ECO:0000256" key="7">
    <source>
        <dbReference type="RuleBase" id="RU363032"/>
    </source>
</evidence>
<comment type="similarity">
    <text evidence="7">Belongs to the binding-protein-dependent transport system permease family.</text>
</comment>
<protein>
    <submittedName>
        <fullName evidence="9">Multiple sugar transport system permease protein</fullName>
    </submittedName>
</protein>
<dbReference type="AlphaFoldDB" id="A0A1M6GLX3"/>
<dbReference type="PANTHER" id="PTHR43744:SF12">
    <property type="entry name" value="ABC TRANSPORTER PERMEASE PROTEIN MG189-RELATED"/>
    <property type="match status" value="1"/>
</dbReference>
<keyword evidence="3" id="KW-1003">Cell membrane</keyword>
<evidence type="ECO:0000313" key="9">
    <source>
        <dbReference type="EMBL" id="SHJ10911.1"/>
    </source>
</evidence>
<keyword evidence="6 7" id="KW-0472">Membrane</keyword>
<keyword evidence="10" id="KW-1185">Reference proteome</keyword>
<evidence type="ECO:0000256" key="6">
    <source>
        <dbReference type="ARBA" id="ARBA00023136"/>
    </source>
</evidence>
<feature type="transmembrane region" description="Helical" evidence="7">
    <location>
        <begin position="178"/>
        <end position="202"/>
    </location>
</feature>
<dbReference type="OrthoDB" id="9787837at2"/>
<accession>A0A1M6GLX3</accession>
<feature type="transmembrane region" description="Helical" evidence="7">
    <location>
        <begin position="137"/>
        <end position="157"/>
    </location>
</feature>
<evidence type="ECO:0000256" key="2">
    <source>
        <dbReference type="ARBA" id="ARBA00022448"/>
    </source>
</evidence>
<feature type="transmembrane region" description="Helical" evidence="7">
    <location>
        <begin position="7"/>
        <end position="28"/>
    </location>
</feature>
<dbReference type="SUPFAM" id="SSF161098">
    <property type="entry name" value="MetI-like"/>
    <property type="match status" value="1"/>
</dbReference>
<feature type="transmembrane region" description="Helical" evidence="7">
    <location>
        <begin position="105"/>
        <end position="125"/>
    </location>
</feature>
<dbReference type="GO" id="GO:0005886">
    <property type="term" value="C:plasma membrane"/>
    <property type="evidence" value="ECO:0007669"/>
    <property type="project" value="UniProtKB-SubCell"/>
</dbReference>
<dbReference type="Pfam" id="PF00528">
    <property type="entry name" value="BPD_transp_1"/>
    <property type="match status" value="1"/>
</dbReference>
<gene>
    <name evidence="9" type="ORF">SAMN02745725_01774</name>
</gene>
<keyword evidence="4 7" id="KW-0812">Transmembrane</keyword>
<keyword evidence="9" id="KW-0762">Sugar transport</keyword>
<reference evidence="9 10" key="1">
    <citation type="submission" date="2016-11" db="EMBL/GenBank/DDBJ databases">
        <authorList>
            <person name="Jaros S."/>
            <person name="Januszkiewicz K."/>
            <person name="Wedrychowicz H."/>
        </authorList>
    </citation>
    <scope>NUCLEOTIDE SEQUENCE [LARGE SCALE GENOMIC DNA]</scope>
    <source>
        <strain evidence="9 10">DSM 14809</strain>
    </source>
</reference>
<feature type="transmembrane region" description="Helical" evidence="7">
    <location>
        <begin position="239"/>
        <end position="257"/>
    </location>
</feature>
<dbReference type="InterPro" id="IPR000515">
    <property type="entry name" value="MetI-like"/>
</dbReference>
<evidence type="ECO:0000256" key="4">
    <source>
        <dbReference type="ARBA" id="ARBA00022692"/>
    </source>
</evidence>
<feature type="domain" description="ABC transmembrane type-1" evidence="8">
    <location>
        <begin position="68"/>
        <end position="257"/>
    </location>
</feature>
<dbReference type="Proteomes" id="UP000184185">
    <property type="component" value="Unassembled WGS sequence"/>
</dbReference>
<evidence type="ECO:0000313" key="10">
    <source>
        <dbReference type="Proteomes" id="UP000184185"/>
    </source>
</evidence>
<dbReference type="GO" id="GO:0055085">
    <property type="term" value="P:transmembrane transport"/>
    <property type="evidence" value="ECO:0007669"/>
    <property type="project" value="InterPro"/>
</dbReference>
<dbReference type="RefSeq" id="WP_072916334.1">
    <property type="nucleotide sequence ID" value="NZ_FQYQ01000010.1"/>
</dbReference>
<dbReference type="STRING" id="185007.SAMN02910350_01610"/>
<evidence type="ECO:0000256" key="3">
    <source>
        <dbReference type="ARBA" id="ARBA00022475"/>
    </source>
</evidence>
<keyword evidence="5 7" id="KW-1133">Transmembrane helix</keyword>
<comment type="subcellular location">
    <subcellularLocation>
        <location evidence="1 7">Cell membrane</location>
        <topology evidence="1 7">Multi-pass membrane protein</topology>
    </subcellularLocation>
</comment>
<dbReference type="EMBL" id="FQYQ01000010">
    <property type="protein sequence ID" value="SHJ10911.1"/>
    <property type="molecule type" value="Genomic_DNA"/>
</dbReference>
<dbReference type="InterPro" id="IPR035906">
    <property type="entry name" value="MetI-like_sf"/>
</dbReference>
<dbReference type="PANTHER" id="PTHR43744">
    <property type="entry name" value="ABC TRANSPORTER PERMEASE PROTEIN MG189-RELATED-RELATED"/>
    <property type="match status" value="1"/>
</dbReference>
<name>A0A1M6GLX3_PSEXY</name>
<feature type="transmembrane region" description="Helical" evidence="7">
    <location>
        <begin position="67"/>
        <end position="93"/>
    </location>
</feature>
<keyword evidence="2 7" id="KW-0813">Transport</keyword>
<evidence type="ECO:0000256" key="5">
    <source>
        <dbReference type="ARBA" id="ARBA00022989"/>
    </source>
</evidence>
<dbReference type="Gene3D" id="1.10.3720.10">
    <property type="entry name" value="MetI-like"/>
    <property type="match status" value="1"/>
</dbReference>
<dbReference type="PROSITE" id="PS50928">
    <property type="entry name" value="ABC_TM1"/>
    <property type="match status" value="1"/>
</dbReference>
<proteinExistence type="inferred from homology"/>
<dbReference type="CDD" id="cd06261">
    <property type="entry name" value="TM_PBP2"/>
    <property type="match status" value="1"/>
</dbReference>
<evidence type="ECO:0000259" key="8">
    <source>
        <dbReference type="PROSITE" id="PS50928"/>
    </source>
</evidence>
<sequence length="272" mass="30462">MNKNKTIIYIVLVIMSFVMLVPFAWMVLTAFKTVGESTQMDPFVIFPSHFRLSNFNEVLHNVNFGRLYFNTVMMIVLRVLCAVLTSTIAGYAFARLNFRGKNLMFGLVLFQMMIPSQIFIIPQYVMVSKLGWTNSMMGLLFPGLVSAFGTFLLRQAYMGLPKELEEAARLDGCNIGQTFLFIMAPLTKSSMVALGIFTAVFAYKDLMWPMIVCPDTNQTTLASALSKMQGQFSSNYPELMAAALIACLPMIVIYVIFQRQFIEGIATSGGKL</sequence>
<evidence type="ECO:0000256" key="1">
    <source>
        <dbReference type="ARBA" id="ARBA00004651"/>
    </source>
</evidence>
<organism evidence="9 10">
    <name type="scientific">Pseudobutyrivibrio xylanivorans DSM 14809</name>
    <dbReference type="NCBI Taxonomy" id="1123012"/>
    <lineage>
        <taxon>Bacteria</taxon>
        <taxon>Bacillati</taxon>
        <taxon>Bacillota</taxon>
        <taxon>Clostridia</taxon>
        <taxon>Lachnospirales</taxon>
        <taxon>Lachnospiraceae</taxon>
        <taxon>Pseudobutyrivibrio</taxon>
    </lineage>
</organism>